<dbReference type="PANTHER" id="PTHR32507">
    <property type="entry name" value="NA(+)/H(+) ANTIPORTER 1"/>
    <property type="match status" value="1"/>
</dbReference>
<organism evidence="12 13">
    <name type="scientific">Bacillus aerolatus</name>
    <dbReference type="NCBI Taxonomy" id="2653354"/>
    <lineage>
        <taxon>Bacteria</taxon>
        <taxon>Bacillati</taxon>
        <taxon>Bacillota</taxon>
        <taxon>Bacilli</taxon>
        <taxon>Bacillales</taxon>
        <taxon>Bacillaceae</taxon>
        <taxon>Bacillus</taxon>
    </lineage>
</organism>
<dbReference type="GO" id="GO:0015297">
    <property type="term" value="F:antiporter activity"/>
    <property type="evidence" value="ECO:0007669"/>
    <property type="project" value="UniProtKB-KW"/>
</dbReference>
<dbReference type="InterPro" id="IPR006153">
    <property type="entry name" value="Cation/H_exchanger_TM"/>
</dbReference>
<evidence type="ECO:0000256" key="9">
    <source>
        <dbReference type="SAM" id="Phobius"/>
    </source>
</evidence>
<comment type="subcellular location">
    <subcellularLocation>
        <location evidence="1">Cell membrane</location>
        <topology evidence="1">Multi-pass membrane protein</topology>
    </subcellularLocation>
</comment>
<evidence type="ECO:0000256" key="8">
    <source>
        <dbReference type="ARBA" id="ARBA00023136"/>
    </source>
</evidence>
<dbReference type="Pfam" id="PF02254">
    <property type="entry name" value="TrkA_N"/>
    <property type="match status" value="1"/>
</dbReference>
<dbReference type="Gene3D" id="1.20.1530.20">
    <property type="match status" value="1"/>
</dbReference>
<keyword evidence="8 9" id="KW-0472">Membrane</keyword>
<evidence type="ECO:0000259" key="11">
    <source>
        <dbReference type="Pfam" id="PF02254"/>
    </source>
</evidence>
<feature type="transmembrane region" description="Helical" evidence="9">
    <location>
        <begin position="118"/>
        <end position="138"/>
    </location>
</feature>
<feature type="transmembrane region" description="Helical" evidence="9">
    <location>
        <begin position="150"/>
        <end position="173"/>
    </location>
</feature>
<dbReference type="GO" id="GO:0006813">
    <property type="term" value="P:potassium ion transport"/>
    <property type="evidence" value="ECO:0007669"/>
    <property type="project" value="InterPro"/>
</dbReference>
<evidence type="ECO:0000256" key="7">
    <source>
        <dbReference type="ARBA" id="ARBA00023065"/>
    </source>
</evidence>
<evidence type="ECO:0000256" key="4">
    <source>
        <dbReference type="ARBA" id="ARBA00022475"/>
    </source>
</evidence>
<name>A0A6I1FL23_9BACI</name>
<keyword evidence="13" id="KW-1185">Reference proteome</keyword>
<feature type="domain" description="Cation/H+ exchanger transmembrane" evidence="10">
    <location>
        <begin position="22"/>
        <end position="391"/>
    </location>
</feature>
<dbReference type="AlphaFoldDB" id="A0A6I1FL23"/>
<feature type="transmembrane region" description="Helical" evidence="9">
    <location>
        <begin position="54"/>
        <end position="71"/>
    </location>
</feature>
<evidence type="ECO:0000256" key="3">
    <source>
        <dbReference type="ARBA" id="ARBA00022449"/>
    </source>
</evidence>
<proteinExistence type="predicted"/>
<feature type="domain" description="RCK N-terminal" evidence="11">
    <location>
        <begin position="403"/>
        <end position="484"/>
    </location>
</feature>
<dbReference type="GO" id="GO:0005886">
    <property type="term" value="C:plasma membrane"/>
    <property type="evidence" value="ECO:0007669"/>
    <property type="project" value="UniProtKB-SubCell"/>
</dbReference>
<evidence type="ECO:0000256" key="2">
    <source>
        <dbReference type="ARBA" id="ARBA00022448"/>
    </source>
</evidence>
<keyword evidence="4" id="KW-1003">Cell membrane</keyword>
<dbReference type="Pfam" id="PF00999">
    <property type="entry name" value="Na_H_Exchanger"/>
    <property type="match status" value="1"/>
</dbReference>
<dbReference type="GO" id="GO:1902600">
    <property type="term" value="P:proton transmembrane transport"/>
    <property type="evidence" value="ECO:0007669"/>
    <property type="project" value="InterPro"/>
</dbReference>
<evidence type="ECO:0000256" key="5">
    <source>
        <dbReference type="ARBA" id="ARBA00022692"/>
    </source>
</evidence>
<evidence type="ECO:0000256" key="1">
    <source>
        <dbReference type="ARBA" id="ARBA00004651"/>
    </source>
</evidence>
<feature type="transmembrane region" description="Helical" evidence="9">
    <location>
        <begin position="275"/>
        <end position="294"/>
    </location>
</feature>
<keyword evidence="2" id="KW-0813">Transport</keyword>
<feature type="transmembrane region" description="Helical" evidence="9">
    <location>
        <begin position="365"/>
        <end position="390"/>
    </location>
</feature>
<feature type="transmembrane region" description="Helical" evidence="9">
    <location>
        <begin position="185"/>
        <end position="203"/>
    </location>
</feature>
<sequence length="614" mass="67686">MFDSILFHVMIIGLLGVASQWLSWRFRLPAIVVMSVAGLAIGPIFGLIDPKEDFGHLFKPVISIAVAIILYEGSLNLNFKEISGMKRPIIRIVTLGAFIAWIFGSLAAHYVAGLSWTVALVIGGLFIVTGPTVILPLLRQAKLKQRTAAILKWEGIIVDPFGALLAVFAFEIIKIFTTDGVHPSALLLFLAASLFAVLLGWGLGKGIGSMMERGYVPEFLKAPTVFVTVIACFAVSDELMHETGLLAVTAMGITMANMSISSIKDMRHFKENISILLISSIFVMLTASLSMNILKQIFDWHILLFVALMLFIVRPLSIWLSTIGTDLTMKERALVGWIAPRGIVALTVSGYFAESLLEAGYEDAHILTSLTFALVFATVCAHGFSISWLAKRWGLAVDDKPGVLLIGSNRFTVGLAKALGEADVPVLVADESWRRLQRARAAAVPVYHGEILSEQTEYRLDMTPYEYMIAATDDDAYNALICNTFVPEIGRNNLYQLSADTERRLASVDYGQTIGGNTLFSEEATWAALNEKVEHHYIFRKTELTEQYGYEQYVKERDEGAVLLLILKTTGKVLFYLKGSSLKGEAGDIVISLSPPVKEVNKMKEKIAEQRKLH</sequence>
<evidence type="ECO:0000256" key="6">
    <source>
        <dbReference type="ARBA" id="ARBA00022989"/>
    </source>
</evidence>
<dbReference type="EMBL" id="WEIO01000003">
    <property type="protein sequence ID" value="KAB7707528.1"/>
    <property type="molecule type" value="Genomic_DNA"/>
</dbReference>
<feature type="transmembrane region" description="Helical" evidence="9">
    <location>
        <begin position="92"/>
        <end position="112"/>
    </location>
</feature>
<evidence type="ECO:0000313" key="13">
    <source>
        <dbReference type="Proteomes" id="UP000429595"/>
    </source>
</evidence>
<feature type="transmembrane region" description="Helical" evidence="9">
    <location>
        <begin position="333"/>
        <end position="353"/>
    </location>
</feature>
<gene>
    <name evidence="12" type="ORF">F9802_07210</name>
</gene>
<feature type="transmembrane region" description="Helical" evidence="9">
    <location>
        <begin position="6"/>
        <end position="24"/>
    </location>
</feature>
<dbReference type="InterPro" id="IPR036291">
    <property type="entry name" value="NAD(P)-bd_dom_sf"/>
</dbReference>
<feature type="transmembrane region" description="Helical" evidence="9">
    <location>
        <begin position="300"/>
        <end position="321"/>
    </location>
</feature>
<keyword evidence="7" id="KW-0406">Ion transport</keyword>
<feature type="transmembrane region" description="Helical" evidence="9">
    <location>
        <begin position="31"/>
        <end position="48"/>
    </location>
</feature>
<comment type="caution">
    <text evidence="12">The sequence shown here is derived from an EMBL/GenBank/DDBJ whole genome shotgun (WGS) entry which is preliminary data.</text>
</comment>
<accession>A0A6I1FL23</accession>
<dbReference type="InterPro" id="IPR038770">
    <property type="entry name" value="Na+/solute_symporter_sf"/>
</dbReference>
<reference evidence="12 13" key="1">
    <citation type="submission" date="2019-10" db="EMBL/GenBank/DDBJ databases">
        <title>Bacillus aerolatum sp. nov., isolated from bioaerosol of sport playgrounds.</title>
        <authorList>
            <person name="Chen P."/>
            <person name="Zhang G."/>
        </authorList>
    </citation>
    <scope>NUCLEOTIDE SEQUENCE [LARGE SCALE GENOMIC DNA]</scope>
    <source>
        <strain evidence="12 13">CX253</strain>
    </source>
</reference>
<protein>
    <submittedName>
        <fullName evidence="12">Sodium:proton antiporter</fullName>
    </submittedName>
</protein>
<keyword evidence="6 9" id="KW-1133">Transmembrane helix</keyword>
<evidence type="ECO:0000259" key="10">
    <source>
        <dbReference type="Pfam" id="PF00999"/>
    </source>
</evidence>
<evidence type="ECO:0000313" key="12">
    <source>
        <dbReference type="EMBL" id="KAB7707528.1"/>
    </source>
</evidence>
<dbReference type="RefSeq" id="WP_152150491.1">
    <property type="nucleotide sequence ID" value="NZ_WEIO01000003.1"/>
</dbReference>
<dbReference type="Gene3D" id="3.40.50.720">
    <property type="entry name" value="NAD(P)-binding Rossmann-like Domain"/>
    <property type="match status" value="1"/>
</dbReference>
<dbReference type="Proteomes" id="UP000429595">
    <property type="component" value="Unassembled WGS sequence"/>
</dbReference>
<dbReference type="PANTHER" id="PTHR32507:SF0">
    <property type="entry name" value="NA(+)_H(+) ANTIPORTER 2-RELATED"/>
    <property type="match status" value="1"/>
</dbReference>
<dbReference type="InterPro" id="IPR003148">
    <property type="entry name" value="RCK_N"/>
</dbReference>
<dbReference type="SUPFAM" id="SSF51735">
    <property type="entry name" value="NAD(P)-binding Rossmann-fold domains"/>
    <property type="match status" value="1"/>
</dbReference>
<keyword evidence="3" id="KW-0050">Antiport</keyword>
<keyword evidence="5 9" id="KW-0812">Transmembrane</keyword>